<dbReference type="InterPro" id="IPR050203">
    <property type="entry name" value="Trp-tRNA_synthetase"/>
</dbReference>
<evidence type="ECO:0000256" key="3">
    <source>
        <dbReference type="ARBA" id="ARBA00022598"/>
    </source>
</evidence>
<dbReference type="FunFam" id="1.10.240.10:FF:000005">
    <property type="entry name" value="Tryptophan--tRNA ligase"/>
    <property type="match status" value="1"/>
</dbReference>
<dbReference type="EC" id="6.1.1.2" evidence="2 9"/>
<name>A0A1I2MYF3_9FIRM</name>
<dbReference type="InterPro" id="IPR002306">
    <property type="entry name" value="Trp-tRNA-ligase"/>
</dbReference>
<evidence type="ECO:0000256" key="2">
    <source>
        <dbReference type="ARBA" id="ARBA00013161"/>
    </source>
</evidence>
<evidence type="ECO:0000313" key="12">
    <source>
        <dbReference type="Proteomes" id="UP000199337"/>
    </source>
</evidence>
<dbReference type="GO" id="GO:0006436">
    <property type="term" value="P:tryptophanyl-tRNA aminoacylation"/>
    <property type="evidence" value="ECO:0007669"/>
    <property type="project" value="UniProtKB-UniRule"/>
</dbReference>
<keyword evidence="5 10" id="KW-0067">ATP-binding</keyword>
<evidence type="ECO:0000256" key="6">
    <source>
        <dbReference type="ARBA" id="ARBA00022917"/>
    </source>
</evidence>
<dbReference type="PRINTS" id="PR01039">
    <property type="entry name" value="TRNASYNTHTRP"/>
</dbReference>
<dbReference type="SUPFAM" id="SSF52374">
    <property type="entry name" value="Nucleotidylyl transferase"/>
    <property type="match status" value="1"/>
</dbReference>
<dbReference type="NCBIfam" id="TIGR00233">
    <property type="entry name" value="trpS"/>
    <property type="match status" value="1"/>
</dbReference>
<dbReference type="GO" id="GO:0004830">
    <property type="term" value="F:tryptophan-tRNA ligase activity"/>
    <property type="evidence" value="ECO:0007669"/>
    <property type="project" value="UniProtKB-UniRule"/>
</dbReference>
<dbReference type="GO" id="GO:0005524">
    <property type="term" value="F:ATP binding"/>
    <property type="evidence" value="ECO:0007669"/>
    <property type="project" value="UniProtKB-KW"/>
</dbReference>
<proteinExistence type="inferred from homology"/>
<dbReference type="Gene3D" id="3.40.50.620">
    <property type="entry name" value="HUPs"/>
    <property type="match status" value="1"/>
</dbReference>
<keyword evidence="7 10" id="KW-0030">Aminoacyl-tRNA synthetase</keyword>
<organism evidence="11 12">
    <name type="scientific">Desulfotruncus arcticus DSM 17038</name>
    <dbReference type="NCBI Taxonomy" id="1121424"/>
    <lineage>
        <taxon>Bacteria</taxon>
        <taxon>Bacillati</taxon>
        <taxon>Bacillota</taxon>
        <taxon>Clostridia</taxon>
        <taxon>Eubacteriales</taxon>
        <taxon>Desulfallaceae</taxon>
        <taxon>Desulfotruncus</taxon>
    </lineage>
</organism>
<dbReference type="CDD" id="cd00806">
    <property type="entry name" value="TrpRS_core"/>
    <property type="match status" value="1"/>
</dbReference>
<dbReference type="InterPro" id="IPR014729">
    <property type="entry name" value="Rossmann-like_a/b/a_fold"/>
</dbReference>
<dbReference type="Proteomes" id="UP000199337">
    <property type="component" value="Unassembled WGS sequence"/>
</dbReference>
<keyword evidence="6 10" id="KW-0648">Protein biosynthesis</keyword>
<keyword evidence="3 10" id="KW-0436">Ligase</keyword>
<evidence type="ECO:0000256" key="4">
    <source>
        <dbReference type="ARBA" id="ARBA00022741"/>
    </source>
</evidence>
<comment type="similarity">
    <text evidence="1 10">Belongs to the class-I aminoacyl-tRNA synthetase family.</text>
</comment>
<evidence type="ECO:0000256" key="1">
    <source>
        <dbReference type="ARBA" id="ARBA00005594"/>
    </source>
</evidence>
<gene>
    <name evidence="11" type="ORF">SAMN05660649_00129</name>
</gene>
<dbReference type="InterPro" id="IPR002305">
    <property type="entry name" value="aa-tRNA-synth_Ic"/>
</dbReference>
<accession>A0A1I2MYF3</accession>
<protein>
    <recommendedName>
        <fullName evidence="2 9">Tryptophan--tRNA ligase</fullName>
        <ecNumber evidence="2 9">6.1.1.2</ecNumber>
    </recommendedName>
</protein>
<dbReference type="Pfam" id="PF00579">
    <property type="entry name" value="tRNA-synt_1b"/>
    <property type="match status" value="1"/>
</dbReference>
<evidence type="ECO:0000256" key="9">
    <source>
        <dbReference type="NCBIfam" id="TIGR00233"/>
    </source>
</evidence>
<dbReference type="OrthoDB" id="9801042at2"/>
<dbReference type="STRING" id="341036.SAMN05660649_00129"/>
<evidence type="ECO:0000313" key="11">
    <source>
        <dbReference type="EMBL" id="SFF94507.1"/>
    </source>
</evidence>
<dbReference type="PROSITE" id="PS00178">
    <property type="entry name" value="AA_TRNA_LIGASE_I"/>
    <property type="match status" value="1"/>
</dbReference>
<dbReference type="InterPro" id="IPR001412">
    <property type="entry name" value="aa-tRNA-synth_I_CS"/>
</dbReference>
<reference evidence="12" key="1">
    <citation type="submission" date="2016-10" db="EMBL/GenBank/DDBJ databases">
        <authorList>
            <person name="Varghese N."/>
            <person name="Submissions S."/>
        </authorList>
    </citation>
    <scope>NUCLEOTIDE SEQUENCE [LARGE SCALE GENOMIC DNA]</scope>
    <source>
        <strain evidence="12">DSM 17038</strain>
    </source>
</reference>
<dbReference type="Gene3D" id="1.10.240.10">
    <property type="entry name" value="Tyrosyl-Transfer RNA Synthetase"/>
    <property type="match status" value="1"/>
</dbReference>
<dbReference type="PANTHER" id="PTHR43766">
    <property type="entry name" value="TRYPTOPHAN--TRNA LIGASE, MITOCHONDRIAL"/>
    <property type="match status" value="1"/>
</dbReference>
<sequence>MRILSGIQPSGTLHLGNYFGMMHRMINYQANNELFCFLVNYHALTTVFDAGLLRQQTFNAACDFLALGLDPDKSVFWVQSDVPEVTELTWLLSNVAGMGLLERSHSYKDKIAKGIPASHGLFAYPVLMAADILLFGGEKVPVGKDQKQHLEIARDIAIRFNGTYGETFIIPEPDIEEDVAVVPGIDGQKMSKSYGNTLEIFADEKSLRKKVMSIKTDSTPVDEPKPVKDNPLFDLYALFLDEKGRAELEERFLTPGLRYGDVKKELFGAIWEHFAPYRKERERLAADKQFVLAAMKKGAAKARAAAAPFLEKARRNVGLDYRNQA</sequence>
<evidence type="ECO:0000256" key="8">
    <source>
        <dbReference type="ARBA" id="ARBA00049929"/>
    </source>
</evidence>
<dbReference type="GO" id="GO:0005829">
    <property type="term" value="C:cytosol"/>
    <property type="evidence" value="ECO:0007669"/>
    <property type="project" value="TreeGrafter"/>
</dbReference>
<dbReference type="PANTHER" id="PTHR43766:SF1">
    <property type="entry name" value="TRYPTOPHAN--TRNA LIGASE, MITOCHONDRIAL"/>
    <property type="match status" value="1"/>
</dbReference>
<keyword evidence="4 10" id="KW-0547">Nucleotide-binding</keyword>
<dbReference type="AlphaFoldDB" id="A0A1I2MYF3"/>
<comment type="catalytic activity">
    <reaction evidence="8">
        <text>tRNA(Trp) + L-tryptophan + ATP = L-tryptophyl-tRNA(Trp) + AMP + diphosphate + H(+)</text>
        <dbReference type="Rhea" id="RHEA:24080"/>
        <dbReference type="Rhea" id="RHEA-COMP:9671"/>
        <dbReference type="Rhea" id="RHEA-COMP:9705"/>
        <dbReference type="ChEBI" id="CHEBI:15378"/>
        <dbReference type="ChEBI" id="CHEBI:30616"/>
        <dbReference type="ChEBI" id="CHEBI:33019"/>
        <dbReference type="ChEBI" id="CHEBI:57912"/>
        <dbReference type="ChEBI" id="CHEBI:78442"/>
        <dbReference type="ChEBI" id="CHEBI:78535"/>
        <dbReference type="ChEBI" id="CHEBI:456215"/>
        <dbReference type="EC" id="6.1.1.2"/>
    </reaction>
</comment>
<dbReference type="RefSeq" id="WP_092467686.1">
    <property type="nucleotide sequence ID" value="NZ_FOOX01000001.1"/>
</dbReference>
<evidence type="ECO:0000256" key="5">
    <source>
        <dbReference type="ARBA" id="ARBA00022840"/>
    </source>
</evidence>
<keyword evidence="12" id="KW-1185">Reference proteome</keyword>
<evidence type="ECO:0000256" key="10">
    <source>
        <dbReference type="RuleBase" id="RU363036"/>
    </source>
</evidence>
<evidence type="ECO:0000256" key="7">
    <source>
        <dbReference type="ARBA" id="ARBA00023146"/>
    </source>
</evidence>
<dbReference type="EMBL" id="FOOX01000001">
    <property type="protein sequence ID" value="SFF94507.1"/>
    <property type="molecule type" value="Genomic_DNA"/>
</dbReference>